<dbReference type="SMART" id="SM00367">
    <property type="entry name" value="LRR_CC"/>
    <property type="match status" value="5"/>
</dbReference>
<organism evidence="5 6">
    <name type="scientific">Hondaea fermentalgiana</name>
    <dbReference type="NCBI Taxonomy" id="2315210"/>
    <lineage>
        <taxon>Eukaryota</taxon>
        <taxon>Sar</taxon>
        <taxon>Stramenopiles</taxon>
        <taxon>Bigyra</taxon>
        <taxon>Labyrinthulomycetes</taxon>
        <taxon>Thraustochytrida</taxon>
        <taxon>Thraustochytriidae</taxon>
        <taxon>Hondaea</taxon>
    </lineage>
</organism>
<dbReference type="Proteomes" id="UP000241890">
    <property type="component" value="Unassembled WGS sequence"/>
</dbReference>
<evidence type="ECO:0000313" key="6">
    <source>
        <dbReference type="Proteomes" id="UP000241890"/>
    </source>
</evidence>
<dbReference type="OrthoDB" id="10257471at2759"/>
<dbReference type="InterPro" id="IPR057207">
    <property type="entry name" value="FBXL15_LRR"/>
</dbReference>
<evidence type="ECO:0000313" key="5">
    <source>
        <dbReference type="EMBL" id="GBG29090.1"/>
    </source>
</evidence>
<feature type="transmembrane region" description="Helical" evidence="3">
    <location>
        <begin position="356"/>
        <end position="374"/>
    </location>
</feature>
<dbReference type="EMBL" id="BEYU01000052">
    <property type="protein sequence ID" value="GBG29090.1"/>
    <property type="molecule type" value="Genomic_DNA"/>
</dbReference>
<comment type="caution">
    <text evidence="5">The sequence shown here is derived from an EMBL/GenBank/DDBJ whole genome shotgun (WGS) entry which is preliminary data.</text>
</comment>
<keyword evidence="3" id="KW-0812">Transmembrane</keyword>
<reference evidence="5 6" key="1">
    <citation type="submission" date="2017-12" db="EMBL/GenBank/DDBJ databases">
        <title>Sequencing, de novo assembly and annotation of complete genome of a new Thraustochytrid species, strain FCC1311.</title>
        <authorList>
            <person name="Sedici K."/>
            <person name="Godart F."/>
            <person name="Aiese Cigliano R."/>
            <person name="Sanseverino W."/>
            <person name="Barakat M."/>
            <person name="Ortet P."/>
            <person name="Marechal E."/>
            <person name="Cagnac O."/>
            <person name="Amato A."/>
        </authorList>
    </citation>
    <scope>NUCLEOTIDE SEQUENCE [LARGE SCALE GENOMIC DNA]</scope>
</reference>
<feature type="compositionally biased region" description="Polar residues" evidence="2">
    <location>
        <begin position="926"/>
        <end position="940"/>
    </location>
</feature>
<feature type="region of interest" description="Disordered" evidence="2">
    <location>
        <begin position="917"/>
        <end position="949"/>
    </location>
</feature>
<dbReference type="Pfam" id="PF25372">
    <property type="entry name" value="DUF7885"/>
    <property type="match status" value="1"/>
</dbReference>
<feature type="compositionally biased region" description="Acidic residues" evidence="2">
    <location>
        <begin position="411"/>
        <end position="443"/>
    </location>
</feature>
<dbReference type="Gene3D" id="3.80.10.10">
    <property type="entry name" value="Ribonuclease Inhibitor"/>
    <property type="match status" value="2"/>
</dbReference>
<dbReference type="PANTHER" id="PTHR13318:SF190">
    <property type="entry name" value="PARTNER OF PAIRED, ISOFORM B"/>
    <property type="match status" value="1"/>
</dbReference>
<dbReference type="InParanoid" id="A0A2R5GDS8"/>
<protein>
    <submittedName>
        <fullName evidence="5">F-box/LRR-repeat protein 2</fullName>
    </submittedName>
</protein>
<accession>A0A2R5GDS8</accession>
<dbReference type="Pfam" id="PF13516">
    <property type="entry name" value="LRR_6"/>
    <property type="match status" value="1"/>
</dbReference>
<feature type="domain" description="F-box/LRR-repeat protein 15-like leucin rich repeat" evidence="4">
    <location>
        <begin position="617"/>
        <end position="711"/>
    </location>
</feature>
<evidence type="ECO:0000256" key="3">
    <source>
        <dbReference type="SAM" id="Phobius"/>
    </source>
</evidence>
<proteinExistence type="predicted"/>
<keyword evidence="3" id="KW-0472">Membrane</keyword>
<dbReference type="GO" id="GO:0019005">
    <property type="term" value="C:SCF ubiquitin ligase complex"/>
    <property type="evidence" value="ECO:0007669"/>
    <property type="project" value="TreeGrafter"/>
</dbReference>
<feature type="transmembrane region" description="Helical" evidence="3">
    <location>
        <begin position="198"/>
        <end position="215"/>
    </location>
</feature>
<evidence type="ECO:0000259" key="4">
    <source>
        <dbReference type="Pfam" id="PF25372"/>
    </source>
</evidence>
<evidence type="ECO:0000256" key="1">
    <source>
        <dbReference type="SAM" id="Coils"/>
    </source>
</evidence>
<keyword evidence="1" id="KW-0175">Coiled coil</keyword>
<dbReference type="PANTHER" id="PTHR13318">
    <property type="entry name" value="PARTNER OF PAIRED, ISOFORM B-RELATED"/>
    <property type="match status" value="1"/>
</dbReference>
<sequence>MQRRRLEVDDADDTESGVGGGREGWTGVVLGPKHLAALERGEFLLDLPRVERLADLGVRLATLGLYDSTNEEGGREIRGARAAMFMSDVQDFLEVLAQLQRRQDALAREHMILNRALVKERMENDFYVWLRAWARLQLQSWVEKIGIARFLDTFLPRLRDERDGRSRDQDDAILAADQAQISAPFLTRENRRHRGHSLLFSVLFAVTSQVLSWYFAFAEMNSAQSLYAIAISALLASLLGRVLTCFLYWKIVDWAVPQRVFRFGVGVLWSLIDAELAINVIASGSLIEMQSVQVSDVRTSQAPQKDIVAAGASADFRLARGHFYMNCVNLLTHVPLLVVQAIAISDHLRSRSDVSPLGAAVLAFTSAFVLVQGLNLRAMLSCIPHLRLLLNARHIVIDYIPLGDGLLDDGDAIPDDDIDAEEEDDDDDDDNEEQDATNYDDAESQSVIRARQSKVRDVPGNTSRASESEEYPPGLWGTLQRAAVTCKTLAVQGAKATGSAGRALIAALRESLGHDDAPENSVAQRSAKQVMARYTDPPVPEYVDFSLFPQEVRMLFDVYTVSDFYQRIGLSPTGPGASDTVRSSICLPLNRMHRDAPFTALRTLQVTNEIGIGADTLAAILQKLPTLDHLNLSYCENIDDDAMRALGDAACPLETLYLDGCLGITDAGVEDLAFACGRALLKLSLRNVVAVSGKGLCHLAEHCPQLRELYLDRDPLLIPLLAAKGAKKTRASGVSKASASTSHSLASLLSTTLYFRHGDGSHGKAVAEGRMHDQGLAALATACPQLHTLTLDNATGFTERGLLHFIHVVSPFFRTLGLSGNAAVSDRCVGEIVTTLRHLRELRLSRTSMGDEGGAQLLAHARGIDCLFAENTAMTSAMAARLCESRRLPMTDSSLDAIAEKLLRQCELLQSKLEEGAHANGHNGASPGSRSLVESDTNEYSADEMVSRGSSGLGKAEVKCLRTSVQRYRSSMNVGCGIWQGISRAANIIHPAGAPVLPQRSLLAPFGRFPFQSLAPFGLDAVESSGLKFNLSLCVFVVMVPSAGRHALLRDDHDQGESKKDEYATSLYGRTSHVGSVSASMRGLLREHPAIWGKARSMVYLHPLRKRRHDLSFLDLRGSVHGLLRLVTWGGFAFFDDDGDFVGAVAKGLGATVSFQGPFEVNPLFARRLYSQNRFGTVPCGSHQVAFIHADEGGSRHNTCGAFVVTPASSRPGNCFMYTMMDAGHELAQEGQATLEKNESDDMDENDFHEMP</sequence>
<dbReference type="InterPro" id="IPR032675">
    <property type="entry name" value="LRR_dom_sf"/>
</dbReference>
<name>A0A2R5GDS8_9STRA</name>
<keyword evidence="3" id="KW-1133">Transmembrane helix</keyword>
<gene>
    <name evidence="5" type="ORF">FCC1311_053132</name>
</gene>
<feature type="transmembrane region" description="Helical" evidence="3">
    <location>
        <begin position="227"/>
        <end position="249"/>
    </location>
</feature>
<dbReference type="SUPFAM" id="SSF52047">
    <property type="entry name" value="RNI-like"/>
    <property type="match status" value="1"/>
</dbReference>
<feature type="region of interest" description="Disordered" evidence="2">
    <location>
        <begin position="411"/>
        <end position="474"/>
    </location>
</feature>
<dbReference type="GO" id="GO:0031146">
    <property type="term" value="P:SCF-dependent proteasomal ubiquitin-dependent protein catabolic process"/>
    <property type="evidence" value="ECO:0007669"/>
    <property type="project" value="TreeGrafter"/>
</dbReference>
<keyword evidence="6" id="KW-1185">Reference proteome</keyword>
<dbReference type="InterPro" id="IPR006553">
    <property type="entry name" value="Leu-rich_rpt_Cys-con_subtyp"/>
</dbReference>
<evidence type="ECO:0000256" key="2">
    <source>
        <dbReference type="SAM" id="MobiDB-lite"/>
    </source>
</evidence>
<dbReference type="InterPro" id="IPR001611">
    <property type="entry name" value="Leu-rich_rpt"/>
</dbReference>
<dbReference type="AlphaFoldDB" id="A0A2R5GDS8"/>
<feature type="coiled-coil region" evidence="1">
    <location>
        <begin position="89"/>
        <end position="116"/>
    </location>
</feature>
<feature type="region of interest" description="Disordered" evidence="2">
    <location>
        <begin position="1"/>
        <end position="23"/>
    </location>
</feature>